<evidence type="ECO:0000313" key="7">
    <source>
        <dbReference type="Proteomes" id="UP000472277"/>
    </source>
</evidence>
<accession>A0A674BKI3</accession>
<dbReference type="GO" id="GO:0045277">
    <property type="term" value="C:respiratory chain complex IV"/>
    <property type="evidence" value="ECO:0007669"/>
    <property type="project" value="InterPro"/>
</dbReference>
<keyword evidence="4" id="KW-0496">Mitochondrion</keyword>
<dbReference type="GeneTree" id="ENSGT01000000217321"/>
<organism evidence="6 7">
    <name type="scientific">Salmo trutta</name>
    <name type="common">Brown trout</name>
    <dbReference type="NCBI Taxonomy" id="8032"/>
    <lineage>
        <taxon>Eukaryota</taxon>
        <taxon>Metazoa</taxon>
        <taxon>Chordata</taxon>
        <taxon>Craniata</taxon>
        <taxon>Vertebrata</taxon>
        <taxon>Euteleostomi</taxon>
        <taxon>Actinopterygii</taxon>
        <taxon>Neopterygii</taxon>
        <taxon>Teleostei</taxon>
        <taxon>Protacanthopterygii</taxon>
        <taxon>Salmoniformes</taxon>
        <taxon>Salmonidae</taxon>
        <taxon>Salmoninae</taxon>
        <taxon>Salmo</taxon>
    </lineage>
</organism>
<dbReference type="Ensembl" id="ENSSTUT00000076351.1">
    <property type="protein sequence ID" value="ENSSTUP00000071944.1"/>
    <property type="gene ID" value="ENSSTUG00000031426.1"/>
</dbReference>
<dbReference type="OMA" id="IYELVCA"/>
<reference evidence="6" key="1">
    <citation type="submission" date="2025-08" db="UniProtKB">
        <authorList>
            <consortium name="Ensembl"/>
        </authorList>
    </citation>
    <scope>IDENTIFICATION</scope>
</reference>
<comment type="similarity">
    <text evidence="2">Belongs to the cytochrome c oxidase VIIa family.</text>
</comment>
<evidence type="ECO:0000256" key="5">
    <source>
        <dbReference type="ARBA" id="ARBA00023136"/>
    </source>
</evidence>
<evidence type="ECO:0000256" key="3">
    <source>
        <dbReference type="ARBA" id="ARBA00022792"/>
    </source>
</evidence>
<reference evidence="6" key="2">
    <citation type="submission" date="2025-09" db="UniProtKB">
        <authorList>
            <consortium name="Ensembl"/>
        </authorList>
    </citation>
    <scope>IDENTIFICATION</scope>
</reference>
<keyword evidence="5" id="KW-0472">Membrane</keyword>
<sequence>MLVLHVAVYYMNLIRYIFLHQEDNEIPIHLRGGVNNGTHYSGNNVLHFIAGSAYVIYELVCASFPKKKE</sequence>
<dbReference type="Gene3D" id="4.10.91.10">
    <property type="entry name" value="Cytochrome c oxidase, subunit VIIa"/>
    <property type="match status" value="1"/>
</dbReference>
<protein>
    <submittedName>
        <fullName evidence="6">Uncharacterized protein</fullName>
    </submittedName>
</protein>
<comment type="subcellular location">
    <subcellularLocation>
        <location evidence="1">Mitochondrion inner membrane</location>
    </subcellularLocation>
</comment>
<keyword evidence="3" id="KW-0999">Mitochondrion inner membrane</keyword>
<evidence type="ECO:0000313" key="6">
    <source>
        <dbReference type="Ensembl" id="ENSSTUP00000071944.1"/>
    </source>
</evidence>
<dbReference type="SUPFAM" id="SSF81419">
    <property type="entry name" value="Mitochondrial cytochrome c oxidase subunit VIIa"/>
    <property type="match status" value="1"/>
</dbReference>
<dbReference type="Proteomes" id="UP000472277">
    <property type="component" value="Chromosome 35"/>
</dbReference>
<evidence type="ECO:0000256" key="2">
    <source>
        <dbReference type="ARBA" id="ARBA00009331"/>
    </source>
</evidence>
<proteinExistence type="inferred from homology"/>
<dbReference type="InParanoid" id="A0A674BKI3"/>
<dbReference type="GO" id="GO:0006123">
    <property type="term" value="P:mitochondrial electron transport, cytochrome c to oxygen"/>
    <property type="evidence" value="ECO:0007669"/>
    <property type="project" value="InterPro"/>
</dbReference>
<dbReference type="InterPro" id="IPR036539">
    <property type="entry name" value="Cyt_c_oxidase_su7a_sf"/>
</dbReference>
<evidence type="ECO:0000256" key="1">
    <source>
        <dbReference type="ARBA" id="ARBA00004273"/>
    </source>
</evidence>
<name>A0A674BKI3_SALTR</name>
<dbReference type="AlphaFoldDB" id="A0A674BKI3"/>
<keyword evidence="7" id="KW-1185">Reference proteome</keyword>
<evidence type="ECO:0000256" key="4">
    <source>
        <dbReference type="ARBA" id="ARBA00023128"/>
    </source>
</evidence>
<dbReference type="GO" id="GO:0005743">
    <property type="term" value="C:mitochondrial inner membrane"/>
    <property type="evidence" value="ECO:0007669"/>
    <property type="project" value="UniProtKB-SubCell"/>
</dbReference>